<evidence type="ECO:0008006" key="3">
    <source>
        <dbReference type="Google" id="ProtNLM"/>
    </source>
</evidence>
<gene>
    <name evidence="1" type="primary">RIPPLY2</name>
</gene>
<dbReference type="AlphaFoldDB" id="A0A3Q1BQ27"/>
<sequence>MRSICRVKPDERPIFSQSLFQPPSPCFPLSYPISHSTFLYNKNLLYLFSCLPLSVPLDIKWYCASDEQALQKVWLPQGQLVADLPSLLSSPEEHRHESEKREEKLAATKGYWNGVDLFLQEIREGFEYDAGREEK</sequence>
<protein>
    <recommendedName>
        <fullName evidence="3">MHC class I-like antigen recognition-like domain-containing protein</fullName>
    </recommendedName>
</protein>
<reference evidence="1" key="3">
    <citation type="submission" date="2025-09" db="UniProtKB">
        <authorList>
            <consortium name="Ensembl"/>
        </authorList>
    </citation>
    <scope>IDENTIFICATION</scope>
</reference>
<accession>A0A3Q1BQ27</accession>
<name>A0A3Q1BQ27_AMPOC</name>
<dbReference type="Proteomes" id="UP001501940">
    <property type="component" value="Chromosome 21"/>
</dbReference>
<reference evidence="1 2" key="1">
    <citation type="submission" date="2022-01" db="EMBL/GenBank/DDBJ databases">
        <title>A chromosome-scale genome assembly of the false clownfish, Amphiprion ocellaris.</title>
        <authorList>
            <person name="Ryu T."/>
        </authorList>
    </citation>
    <scope>NUCLEOTIDE SEQUENCE [LARGE SCALE GENOMIC DNA]</scope>
</reference>
<dbReference type="Ensembl" id="ENSAOCT00000018294.2">
    <property type="protein sequence ID" value="ENSAOCP00000011031.2"/>
    <property type="gene ID" value="ENSAOCG00000015285.2"/>
</dbReference>
<proteinExistence type="predicted"/>
<reference evidence="1" key="2">
    <citation type="submission" date="2025-08" db="UniProtKB">
        <authorList>
            <consortium name="Ensembl"/>
        </authorList>
    </citation>
    <scope>IDENTIFICATION</scope>
</reference>
<organism evidence="1 2">
    <name type="scientific">Amphiprion ocellaris</name>
    <name type="common">Clown anemonefish</name>
    <dbReference type="NCBI Taxonomy" id="80972"/>
    <lineage>
        <taxon>Eukaryota</taxon>
        <taxon>Metazoa</taxon>
        <taxon>Chordata</taxon>
        <taxon>Craniata</taxon>
        <taxon>Vertebrata</taxon>
        <taxon>Euteleostomi</taxon>
        <taxon>Actinopterygii</taxon>
        <taxon>Neopterygii</taxon>
        <taxon>Teleostei</taxon>
        <taxon>Neoteleostei</taxon>
        <taxon>Acanthomorphata</taxon>
        <taxon>Ovalentaria</taxon>
        <taxon>Pomacentridae</taxon>
        <taxon>Amphiprion</taxon>
    </lineage>
</organism>
<evidence type="ECO:0000313" key="2">
    <source>
        <dbReference type="Proteomes" id="UP001501940"/>
    </source>
</evidence>
<keyword evidence="2" id="KW-1185">Reference proteome</keyword>
<evidence type="ECO:0000313" key="1">
    <source>
        <dbReference type="Ensembl" id="ENSAOCP00000011031.2"/>
    </source>
</evidence>